<dbReference type="InterPro" id="IPR010918">
    <property type="entry name" value="PurM-like_C_dom"/>
</dbReference>
<dbReference type="Pfam" id="PF02769">
    <property type="entry name" value="AIRS_C"/>
    <property type="match status" value="1"/>
</dbReference>
<comment type="caution">
    <text evidence="8">The sequence shown here is derived from an EMBL/GenBank/DDBJ whole genome shotgun (WGS) entry which is preliminary data.</text>
</comment>
<keyword evidence="3 8" id="KW-0418">Kinase</keyword>
<dbReference type="EMBL" id="AGJL01000059">
    <property type="protein sequence ID" value="EHP84151.1"/>
    <property type="molecule type" value="Genomic_DNA"/>
</dbReference>
<dbReference type="Proteomes" id="UP000003706">
    <property type="component" value="Unassembled WGS sequence"/>
</dbReference>
<dbReference type="PANTHER" id="PTHR10256">
    <property type="entry name" value="SELENIDE, WATER DIKINASE"/>
    <property type="match status" value="1"/>
</dbReference>
<dbReference type="Gene3D" id="3.30.1330.10">
    <property type="entry name" value="PurM-like, N-terminal domain"/>
    <property type="match status" value="1"/>
</dbReference>
<evidence type="ECO:0000256" key="3">
    <source>
        <dbReference type="ARBA" id="ARBA00022777"/>
    </source>
</evidence>
<evidence type="ECO:0000259" key="7">
    <source>
        <dbReference type="Pfam" id="PF02769"/>
    </source>
</evidence>
<keyword evidence="5" id="KW-0711">Selenium</keyword>
<dbReference type="InterPro" id="IPR016188">
    <property type="entry name" value="PurM-like_N"/>
</dbReference>
<dbReference type="Pfam" id="PF00586">
    <property type="entry name" value="AIRS"/>
    <property type="match status" value="1"/>
</dbReference>
<keyword evidence="2" id="KW-0547">Nucleotide-binding</keyword>
<dbReference type="PANTHER" id="PTHR10256:SF0">
    <property type="entry name" value="INACTIVE SELENIDE, WATER DIKINASE-LIKE PROTEIN-RELATED"/>
    <property type="match status" value="1"/>
</dbReference>
<name>H1L129_9EURY</name>
<proteinExistence type="predicted"/>
<evidence type="ECO:0000256" key="1">
    <source>
        <dbReference type="ARBA" id="ARBA00022679"/>
    </source>
</evidence>
<dbReference type="NCBIfam" id="NF010705">
    <property type="entry name" value="PRK14105.1"/>
    <property type="match status" value="1"/>
</dbReference>
<evidence type="ECO:0000256" key="5">
    <source>
        <dbReference type="ARBA" id="ARBA00023266"/>
    </source>
</evidence>
<dbReference type="InterPro" id="IPR004536">
    <property type="entry name" value="SPS/SelD"/>
</dbReference>
<sequence length="315" mass="34148">MSNEELIKSKEVMVGLGDDAAVVKRNGLVIAKTVDVFTPIVDDPYLQGRVAACNSTSDIYAMGLLDIVGVLVILGIPENLPIDTAKEMLRGFQDFCRENDTSIIGGHTIMNPWPLIGGAVTGVGREEDVLTKAGAKIGDILILTKPLGTQTAMALSRVPKDFRGMLGVSEDEEEYIVNKAIELMTTSNRTALISLRNVEEKVGEKIANALTDVTGFGILGHANEMAENSGVVIEINKLPTIKKTPELSKMFGHPLLEGYGAETAGGLLISVKERYKEELIDELMKNNCYAFEVGEVVGENREGRAYLKNPKIIEI</sequence>
<dbReference type="GO" id="GO:0016260">
    <property type="term" value="P:selenocysteine biosynthetic process"/>
    <property type="evidence" value="ECO:0007669"/>
    <property type="project" value="TreeGrafter"/>
</dbReference>
<reference evidence="8 9" key="1">
    <citation type="submission" date="2011-09" db="EMBL/GenBank/DDBJ databases">
        <title>The draft genome of Methanotorris formicicus Mc-S-70.</title>
        <authorList>
            <consortium name="US DOE Joint Genome Institute (JGI-PGF)"/>
            <person name="Lucas S."/>
            <person name="Han J."/>
            <person name="Lapidus A."/>
            <person name="Cheng J.-F."/>
            <person name="Goodwin L."/>
            <person name="Pitluck S."/>
            <person name="Peters L."/>
            <person name="Land M.L."/>
            <person name="Hauser L."/>
            <person name="Sieprawska-Lupa M."/>
            <person name="Takai K."/>
            <person name="Miyazaki J."/>
            <person name="Whitman W."/>
            <person name="Woyke T.J."/>
        </authorList>
    </citation>
    <scope>NUCLEOTIDE SEQUENCE [LARGE SCALE GENOMIC DNA]</scope>
    <source>
        <strain evidence="8 9">Mc-S-70</strain>
    </source>
</reference>
<dbReference type="GO" id="GO:0005737">
    <property type="term" value="C:cytoplasm"/>
    <property type="evidence" value="ECO:0007669"/>
    <property type="project" value="TreeGrafter"/>
</dbReference>
<dbReference type="STRING" id="647171.MetfoDRAFT_1753"/>
<dbReference type="InterPro" id="IPR036676">
    <property type="entry name" value="PurM-like_C_sf"/>
</dbReference>
<protein>
    <submittedName>
        <fullName evidence="8">Selenide, water dikinase</fullName>
    </submittedName>
</protein>
<dbReference type="AlphaFoldDB" id="H1L129"/>
<organism evidence="8 9">
    <name type="scientific">Methanotorris formicicus Mc-S-70</name>
    <dbReference type="NCBI Taxonomy" id="647171"/>
    <lineage>
        <taxon>Archaea</taxon>
        <taxon>Methanobacteriati</taxon>
        <taxon>Methanobacteriota</taxon>
        <taxon>Methanomada group</taxon>
        <taxon>Methanococci</taxon>
        <taxon>Methanococcales</taxon>
        <taxon>Methanocaldococcaceae</taxon>
        <taxon>Methanotorris</taxon>
    </lineage>
</organism>
<dbReference type="SUPFAM" id="SSF55326">
    <property type="entry name" value="PurM N-terminal domain-like"/>
    <property type="match status" value="1"/>
</dbReference>
<dbReference type="CDD" id="cd02195">
    <property type="entry name" value="SelD"/>
    <property type="match status" value="1"/>
</dbReference>
<evidence type="ECO:0000313" key="8">
    <source>
        <dbReference type="EMBL" id="EHP84151.1"/>
    </source>
</evidence>
<dbReference type="PATRIC" id="fig|647171.4.peg.1692"/>
<evidence type="ECO:0000256" key="4">
    <source>
        <dbReference type="ARBA" id="ARBA00022840"/>
    </source>
</evidence>
<dbReference type="SUPFAM" id="SSF56042">
    <property type="entry name" value="PurM C-terminal domain-like"/>
    <property type="match status" value="1"/>
</dbReference>
<keyword evidence="9" id="KW-1185">Reference proteome</keyword>
<evidence type="ECO:0000313" key="9">
    <source>
        <dbReference type="Proteomes" id="UP000003706"/>
    </source>
</evidence>
<feature type="domain" description="PurM-like C-terminal" evidence="7">
    <location>
        <begin position="136"/>
        <end position="303"/>
    </location>
</feature>
<accession>H1L129</accession>
<dbReference type="PIRSF" id="PIRSF036407">
    <property type="entry name" value="Selenphspht_syn"/>
    <property type="match status" value="1"/>
</dbReference>
<dbReference type="GO" id="GO:0004756">
    <property type="term" value="F:selenide, water dikinase activity"/>
    <property type="evidence" value="ECO:0007669"/>
    <property type="project" value="TreeGrafter"/>
</dbReference>
<keyword evidence="4" id="KW-0067">ATP-binding</keyword>
<evidence type="ECO:0000259" key="6">
    <source>
        <dbReference type="Pfam" id="PF00586"/>
    </source>
</evidence>
<gene>
    <name evidence="8" type="ORF">MetfoDRAFT_1753</name>
</gene>
<feature type="domain" description="PurM-like N-terminal" evidence="6">
    <location>
        <begin position="17"/>
        <end position="123"/>
    </location>
</feature>
<evidence type="ECO:0000256" key="2">
    <source>
        <dbReference type="ARBA" id="ARBA00022741"/>
    </source>
</evidence>
<dbReference type="Gene3D" id="3.90.650.10">
    <property type="entry name" value="PurM-like C-terminal domain"/>
    <property type="match status" value="1"/>
</dbReference>
<dbReference type="GO" id="GO:0005524">
    <property type="term" value="F:ATP binding"/>
    <property type="evidence" value="ECO:0007669"/>
    <property type="project" value="UniProtKB-KW"/>
</dbReference>
<dbReference type="InterPro" id="IPR036921">
    <property type="entry name" value="PurM-like_N_sf"/>
</dbReference>
<dbReference type="NCBIfam" id="TIGR00476">
    <property type="entry name" value="selD"/>
    <property type="match status" value="1"/>
</dbReference>
<keyword evidence="1" id="KW-0808">Transferase</keyword>